<reference evidence="1 2" key="1">
    <citation type="submission" date="2023-08" db="EMBL/GenBank/DDBJ databases">
        <title>Pleionea litopenaei sp. nov., isolated from stomach of juvenile Litopenaeus vannamei.</title>
        <authorList>
            <person name="Rho A.M."/>
            <person name="Hwang C.Y."/>
        </authorList>
    </citation>
    <scope>NUCLEOTIDE SEQUENCE [LARGE SCALE GENOMIC DNA]</scope>
    <source>
        <strain evidence="1 2">HL-JVS1</strain>
    </source>
</reference>
<dbReference type="AlphaFoldDB" id="A0AA51RTP1"/>
<accession>A0AA51RTP1</accession>
<evidence type="ECO:0000313" key="2">
    <source>
        <dbReference type="Proteomes" id="UP001239782"/>
    </source>
</evidence>
<dbReference type="KEGG" id="plei:Q9312_00330"/>
<organism evidence="1 2">
    <name type="scientific">Pleionea litopenaei</name>
    <dbReference type="NCBI Taxonomy" id="3070815"/>
    <lineage>
        <taxon>Bacteria</taxon>
        <taxon>Pseudomonadati</taxon>
        <taxon>Pseudomonadota</taxon>
        <taxon>Gammaproteobacteria</taxon>
        <taxon>Oceanospirillales</taxon>
        <taxon>Pleioneaceae</taxon>
        <taxon>Pleionea</taxon>
    </lineage>
</organism>
<keyword evidence="2" id="KW-1185">Reference proteome</keyword>
<evidence type="ECO:0000313" key="1">
    <source>
        <dbReference type="EMBL" id="WMS87392.1"/>
    </source>
</evidence>
<sequence length="98" mass="11133">MKGKYSKIIQEYCEAEAIYVPPGFKRRPASHLAVVRTDDDHPKLVAKTFFKKEDLNYYISSILSELQPNPEGELPVRVIDFKENTHFKVAGNGALIPL</sequence>
<gene>
    <name evidence="1" type="ORF">Q9312_00330</name>
</gene>
<dbReference type="RefSeq" id="WP_309202533.1">
    <property type="nucleotide sequence ID" value="NZ_CP133548.1"/>
</dbReference>
<proteinExistence type="predicted"/>
<name>A0AA51RTP1_9GAMM</name>
<dbReference type="EMBL" id="CP133548">
    <property type="protein sequence ID" value="WMS87392.1"/>
    <property type="molecule type" value="Genomic_DNA"/>
</dbReference>
<dbReference type="Proteomes" id="UP001239782">
    <property type="component" value="Chromosome"/>
</dbReference>
<protein>
    <submittedName>
        <fullName evidence="1">Uncharacterized protein</fullName>
    </submittedName>
</protein>